<sequence>MRTRLIVVFSILLLFLTTSVLAYTLEDAQSVADRANSTVETLIASAEKTAEVLTENYKKLAETFKDSEYSLSLLEENYNRTIYILGTGLAETAFKISSAAIDKIATMGYKAVCYYIPITLGNQVFLIDPIIIIDD</sequence>
<evidence type="ECO:0000256" key="1">
    <source>
        <dbReference type="SAM" id="SignalP"/>
    </source>
</evidence>
<proteinExistence type="predicted"/>
<keyword evidence="3" id="KW-1185">Reference proteome</keyword>
<feature type="signal peptide" evidence="1">
    <location>
        <begin position="1"/>
        <end position="22"/>
    </location>
</feature>
<dbReference type="Proteomes" id="UP000250796">
    <property type="component" value="Chromosome MESINF"/>
</dbReference>
<keyword evidence="1" id="KW-0732">Signal</keyword>
<evidence type="ECO:0000313" key="2">
    <source>
        <dbReference type="EMBL" id="SSC12517.1"/>
    </source>
</evidence>
<organism evidence="2 3">
    <name type="scientific">Mesotoga infera</name>
    <dbReference type="NCBI Taxonomy" id="1236046"/>
    <lineage>
        <taxon>Bacteria</taxon>
        <taxon>Thermotogati</taxon>
        <taxon>Thermotogota</taxon>
        <taxon>Thermotogae</taxon>
        <taxon>Kosmotogales</taxon>
        <taxon>Kosmotogaceae</taxon>
        <taxon>Mesotoga</taxon>
    </lineage>
</organism>
<accession>A0A7Z7LEK5</accession>
<gene>
    <name evidence="2" type="ORF">MESINF_1073</name>
</gene>
<feature type="chain" id="PRO_5031401039" evidence="1">
    <location>
        <begin position="23"/>
        <end position="135"/>
    </location>
</feature>
<evidence type="ECO:0000313" key="3">
    <source>
        <dbReference type="Proteomes" id="UP000250796"/>
    </source>
</evidence>
<dbReference type="KEGG" id="minf:MESINF_1073"/>
<dbReference type="EMBL" id="LS974202">
    <property type="protein sequence ID" value="SSC12517.1"/>
    <property type="molecule type" value="Genomic_DNA"/>
</dbReference>
<dbReference type="AlphaFoldDB" id="A0A7Z7LEK5"/>
<reference evidence="2 3" key="1">
    <citation type="submission" date="2017-01" db="EMBL/GenBank/DDBJ databases">
        <authorList>
            <person name="Erauso G."/>
        </authorList>
    </citation>
    <scope>NUCLEOTIDE SEQUENCE [LARGE SCALE GENOMIC DNA]</scope>
    <source>
        <strain evidence="2">MESINF1</strain>
    </source>
</reference>
<protein>
    <submittedName>
        <fullName evidence="2">Uncharacterized protein</fullName>
    </submittedName>
</protein>
<name>A0A7Z7LEK5_9BACT</name>
<dbReference type="RefSeq" id="WP_169698831.1">
    <property type="nucleotide sequence ID" value="NZ_LS974202.1"/>
</dbReference>